<dbReference type="RefSeq" id="XP_066674499.1">
    <property type="nucleotide sequence ID" value="XM_066804726.1"/>
</dbReference>
<keyword evidence="2" id="KW-1185">Reference proteome</keyword>
<reference evidence="1 2" key="1">
    <citation type="submission" date="2023-01" db="EMBL/GenBank/DDBJ databases">
        <title>Analysis of 21 Apiospora genomes using comparative genomics revels a genus with tremendous synthesis potential of carbohydrate active enzymes and secondary metabolites.</title>
        <authorList>
            <person name="Sorensen T."/>
        </authorList>
    </citation>
    <scope>NUCLEOTIDE SEQUENCE [LARGE SCALE GENOMIC DNA]</scope>
    <source>
        <strain evidence="1 2">CBS 114990</strain>
    </source>
</reference>
<gene>
    <name evidence="1" type="ORF">PG997_000411</name>
</gene>
<protein>
    <recommendedName>
        <fullName evidence="3">Phosphoglycerate mutase</fullName>
    </recommendedName>
</protein>
<dbReference type="InterPro" id="IPR013078">
    <property type="entry name" value="His_Pase_superF_clade-1"/>
</dbReference>
<organism evidence="1 2">
    <name type="scientific">Apiospora hydei</name>
    <dbReference type="NCBI Taxonomy" id="1337664"/>
    <lineage>
        <taxon>Eukaryota</taxon>
        <taxon>Fungi</taxon>
        <taxon>Dikarya</taxon>
        <taxon>Ascomycota</taxon>
        <taxon>Pezizomycotina</taxon>
        <taxon>Sordariomycetes</taxon>
        <taxon>Xylariomycetidae</taxon>
        <taxon>Amphisphaeriales</taxon>
        <taxon>Apiosporaceae</taxon>
        <taxon>Apiospora</taxon>
    </lineage>
</organism>
<comment type="caution">
    <text evidence="1">The sequence shown here is derived from an EMBL/GenBank/DDBJ whole genome shotgun (WGS) entry which is preliminary data.</text>
</comment>
<dbReference type="EMBL" id="JAQQWN010000002">
    <property type="protein sequence ID" value="KAK8093726.1"/>
    <property type="molecule type" value="Genomic_DNA"/>
</dbReference>
<evidence type="ECO:0000313" key="1">
    <source>
        <dbReference type="EMBL" id="KAK8093726.1"/>
    </source>
</evidence>
<evidence type="ECO:0008006" key="3">
    <source>
        <dbReference type="Google" id="ProtNLM"/>
    </source>
</evidence>
<proteinExistence type="predicted"/>
<sequence length="155" mass="17533">MRRAQIELSVKEVSSDGQPDPILDETGREQCEELSSNLRNAIITAGVPAPEIIATSPLTRALETTQMGIMPVFPPDRKEPYQAIWSRVQNTISLLFEENPQSLVILLMTHCYVQQTIQREITGWDVPEEERKESVEFFVGDARGFTKPEFPAFVI</sequence>
<dbReference type="Pfam" id="PF00300">
    <property type="entry name" value="His_Phos_1"/>
    <property type="match status" value="1"/>
</dbReference>
<evidence type="ECO:0000313" key="2">
    <source>
        <dbReference type="Proteomes" id="UP001433268"/>
    </source>
</evidence>
<dbReference type="Gene3D" id="3.40.50.1240">
    <property type="entry name" value="Phosphoglycerate mutase-like"/>
    <property type="match status" value="1"/>
</dbReference>
<dbReference type="SUPFAM" id="SSF53254">
    <property type="entry name" value="Phosphoglycerate mutase-like"/>
    <property type="match status" value="1"/>
</dbReference>
<dbReference type="InterPro" id="IPR029033">
    <property type="entry name" value="His_PPase_superfam"/>
</dbReference>
<accession>A0ABR1XAI9</accession>
<dbReference type="CDD" id="cd07040">
    <property type="entry name" value="HP"/>
    <property type="match status" value="1"/>
</dbReference>
<dbReference type="Proteomes" id="UP001433268">
    <property type="component" value="Unassembled WGS sequence"/>
</dbReference>
<dbReference type="GeneID" id="92037786"/>
<name>A0ABR1XAI9_9PEZI</name>